<dbReference type="GO" id="GO:0004765">
    <property type="term" value="F:shikimate kinase activity"/>
    <property type="evidence" value="ECO:0007669"/>
    <property type="project" value="UniProtKB-EC"/>
</dbReference>
<dbReference type="STRING" id="796606.BMMGA3_11575"/>
<dbReference type="EMBL" id="CP007739">
    <property type="protein sequence ID" value="AIE60711.1"/>
    <property type="molecule type" value="Genomic_DNA"/>
</dbReference>
<dbReference type="PRINTS" id="PR01100">
    <property type="entry name" value="SHIKIMTKNASE"/>
</dbReference>
<organism evidence="3 4">
    <name type="scientific">Bacillus methanolicus (strain MGA3 / ATCC 53907)</name>
    <dbReference type="NCBI Taxonomy" id="796606"/>
    <lineage>
        <taxon>Bacteria</taxon>
        <taxon>Bacillati</taxon>
        <taxon>Bacillota</taxon>
        <taxon>Bacilli</taxon>
        <taxon>Bacillales</taxon>
        <taxon>Bacillaceae</taxon>
        <taxon>Bacillus</taxon>
    </lineage>
</organism>
<dbReference type="KEGG" id="bmet:BMMGA3_11575"/>
<name>A0A068LSH2_BACMM</name>
<dbReference type="GO" id="GO:0008652">
    <property type="term" value="P:amino acid biosynthetic process"/>
    <property type="evidence" value="ECO:0007669"/>
    <property type="project" value="UniProtKB-KW"/>
</dbReference>
<dbReference type="AlphaFoldDB" id="A0A068LSH2"/>
<proteinExistence type="predicted"/>
<keyword evidence="1" id="KW-0028">Amino-acid biosynthesis</keyword>
<dbReference type="Gene3D" id="3.40.50.300">
    <property type="entry name" value="P-loop containing nucleotide triphosphate hydrolases"/>
    <property type="match status" value="1"/>
</dbReference>
<keyword evidence="3" id="KW-0808">Transferase</keyword>
<dbReference type="Pfam" id="PF01202">
    <property type="entry name" value="SKI"/>
    <property type="match status" value="1"/>
</dbReference>
<dbReference type="PANTHER" id="PTHR21087">
    <property type="entry name" value="SHIKIMATE KINASE"/>
    <property type="match status" value="1"/>
</dbReference>
<evidence type="ECO:0000256" key="2">
    <source>
        <dbReference type="ARBA" id="ARBA00023141"/>
    </source>
</evidence>
<dbReference type="GO" id="GO:0005829">
    <property type="term" value="C:cytosol"/>
    <property type="evidence" value="ECO:0007669"/>
    <property type="project" value="TreeGrafter"/>
</dbReference>
<evidence type="ECO:0000313" key="3">
    <source>
        <dbReference type="EMBL" id="AIE60711.1"/>
    </source>
</evidence>
<evidence type="ECO:0000256" key="1">
    <source>
        <dbReference type="ARBA" id="ARBA00022605"/>
    </source>
</evidence>
<protein>
    <submittedName>
        <fullName evidence="3">Shikimate kinase</fullName>
        <ecNumber evidence="3">2.7.1.71</ecNumber>
    </submittedName>
</protein>
<dbReference type="SUPFAM" id="SSF52540">
    <property type="entry name" value="P-loop containing nucleoside triphosphate hydrolases"/>
    <property type="match status" value="1"/>
</dbReference>
<dbReference type="eggNOG" id="COG0703">
    <property type="taxonomic scope" value="Bacteria"/>
</dbReference>
<reference evidence="3 4" key="1">
    <citation type="journal article" date="2015" name="BMC Genomics">
        <title>Transcriptome analysis of thermophilic methylotrophic Bacillus methanolicus MGA3 using RNA-sequencing provides detailed insights into its previously uncharted transcriptional landscape.</title>
        <authorList>
            <person name="Irla M."/>
            <person name="Neshat A."/>
            <person name="Brautaset T."/>
            <person name="Ruckert C."/>
            <person name="Kalinowski J."/>
            <person name="Wendisch V.F."/>
        </authorList>
    </citation>
    <scope>NUCLEOTIDE SEQUENCE [LARGE SCALE GENOMIC DNA]</scope>
    <source>
        <strain evidence="4">MGA3 / ATCC 53907</strain>
    </source>
</reference>
<accession>A0A068LSH2</accession>
<evidence type="ECO:0000313" key="4">
    <source>
        <dbReference type="Proteomes" id="UP000027602"/>
    </source>
</evidence>
<keyword evidence="2" id="KW-0057">Aromatic amino acid biosynthesis</keyword>
<keyword evidence="4" id="KW-1185">Reference proteome</keyword>
<sequence length="101" mass="11586">MPVNRSIITTGGGIVLKEENRRWMKENGVVVFLYAEPEEIFKRIENDDSRPLLKTNKKAAIKELFQARLSLYKEAADFTIDTTGKDITEIIKEIEEGLTKE</sequence>
<dbReference type="InterPro" id="IPR031322">
    <property type="entry name" value="Shikimate/glucono_kinase"/>
</dbReference>
<dbReference type="GO" id="GO:0009073">
    <property type="term" value="P:aromatic amino acid family biosynthetic process"/>
    <property type="evidence" value="ECO:0007669"/>
    <property type="project" value="UniProtKB-KW"/>
</dbReference>
<dbReference type="HOGENOM" id="CLU_2285798_0_0_9"/>
<gene>
    <name evidence="3" type="primary">aroK</name>
    <name evidence="3" type="ORF">BMMGA3_11575</name>
</gene>
<dbReference type="PANTHER" id="PTHR21087:SF16">
    <property type="entry name" value="SHIKIMATE KINASE 1, CHLOROPLASTIC"/>
    <property type="match status" value="1"/>
</dbReference>
<keyword evidence="3" id="KW-0418">Kinase</keyword>
<dbReference type="Proteomes" id="UP000027602">
    <property type="component" value="Chromosome"/>
</dbReference>
<dbReference type="EC" id="2.7.1.71" evidence="3"/>
<dbReference type="InterPro" id="IPR027417">
    <property type="entry name" value="P-loop_NTPase"/>
</dbReference>